<evidence type="ECO:0000313" key="1">
    <source>
        <dbReference type="EMBL" id="KKN72066.1"/>
    </source>
</evidence>
<gene>
    <name evidence="1" type="ORF">LCGC14_0414610</name>
</gene>
<organism evidence="1">
    <name type="scientific">marine sediment metagenome</name>
    <dbReference type="NCBI Taxonomy" id="412755"/>
    <lineage>
        <taxon>unclassified sequences</taxon>
        <taxon>metagenomes</taxon>
        <taxon>ecological metagenomes</taxon>
    </lineage>
</organism>
<comment type="caution">
    <text evidence="1">The sequence shown here is derived from an EMBL/GenBank/DDBJ whole genome shotgun (WGS) entry which is preliminary data.</text>
</comment>
<reference evidence="1" key="1">
    <citation type="journal article" date="2015" name="Nature">
        <title>Complex archaea that bridge the gap between prokaryotes and eukaryotes.</title>
        <authorList>
            <person name="Spang A."/>
            <person name="Saw J.H."/>
            <person name="Jorgensen S.L."/>
            <person name="Zaremba-Niedzwiedzka K."/>
            <person name="Martijn J."/>
            <person name="Lind A.E."/>
            <person name="van Eijk R."/>
            <person name="Schleper C."/>
            <person name="Guy L."/>
            <person name="Ettema T.J."/>
        </authorList>
    </citation>
    <scope>NUCLEOTIDE SEQUENCE</scope>
</reference>
<name>A0A0F9VER4_9ZZZZ</name>
<protein>
    <submittedName>
        <fullName evidence="1">Uncharacterized protein</fullName>
    </submittedName>
</protein>
<dbReference type="AlphaFoldDB" id="A0A0F9VER4"/>
<proteinExistence type="predicted"/>
<sequence length="121" mass="14427">MNWKNRIADWTARRMIEEREGYQAAPGGTQVFRWTVPGPVRREFTVIARSDAFDFYHSDPEGHYISVYAVRADVVLKLTWFLLWDWWILATWCGWKLRLWRWCLRARSEKSDAEEASTDLG</sequence>
<accession>A0A0F9VER4</accession>
<dbReference type="EMBL" id="LAZR01000370">
    <property type="protein sequence ID" value="KKN72066.1"/>
    <property type="molecule type" value="Genomic_DNA"/>
</dbReference>